<evidence type="ECO:0000256" key="10">
    <source>
        <dbReference type="ARBA" id="ARBA00023242"/>
    </source>
</evidence>
<comment type="similarity">
    <text evidence="2">Belongs to the nuclear hormone receptor family. NR1 subfamily.</text>
</comment>
<dbReference type="PRINTS" id="PR00398">
    <property type="entry name" value="STRDHORMONER"/>
</dbReference>
<dbReference type="RefSeq" id="XP_070433580.1">
    <property type="nucleotide sequence ID" value="XM_070577479.1"/>
</dbReference>
<evidence type="ECO:0000256" key="4">
    <source>
        <dbReference type="ARBA" id="ARBA00022771"/>
    </source>
</evidence>
<organism evidence="14 17">
    <name type="scientific">Equus przewalskii</name>
    <name type="common">Przewalski's horse</name>
    <name type="synonym">Equus caballus przewalskii</name>
    <dbReference type="NCBI Taxonomy" id="9798"/>
    <lineage>
        <taxon>Eukaryota</taxon>
        <taxon>Metazoa</taxon>
        <taxon>Chordata</taxon>
        <taxon>Craniata</taxon>
        <taxon>Vertebrata</taxon>
        <taxon>Euteleostomi</taxon>
        <taxon>Mammalia</taxon>
        <taxon>Eutheria</taxon>
        <taxon>Laurasiatheria</taxon>
        <taxon>Perissodactyla</taxon>
        <taxon>Equidae</taxon>
        <taxon>Equus</taxon>
    </lineage>
</organism>
<evidence type="ECO:0000256" key="9">
    <source>
        <dbReference type="ARBA" id="ARBA00023170"/>
    </source>
</evidence>
<evidence type="ECO:0000259" key="13">
    <source>
        <dbReference type="PROSITE" id="PS51843"/>
    </source>
</evidence>
<keyword evidence="14" id="KW-1185">Reference proteome</keyword>
<dbReference type="RefSeq" id="XP_070433573.1">
    <property type="nucleotide sequence ID" value="XM_070577472.1"/>
</dbReference>
<dbReference type="RefSeq" id="XP_070433577.1">
    <property type="nucleotide sequence ID" value="XM_070577476.1"/>
</dbReference>
<dbReference type="InterPro" id="IPR013088">
    <property type="entry name" value="Znf_NHR/GATA"/>
</dbReference>
<dbReference type="SMART" id="SM00399">
    <property type="entry name" value="ZnF_C4"/>
    <property type="match status" value="1"/>
</dbReference>
<dbReference type="SMART" id="SM00430">
    <property type="entry name" value="HOLI"/>
    <property type="match status" value="1"/>
</dbReference>
<dbReference type="Gene3D" id="3.30.50.10">
    <property type="entry name" value="Erythroid Transcription Factor GATA-1, subunit A"/>
    <property type="match status" value="1"/>
</dbReference>
<evidence type="ECO:0000313" key="15">
    <source>
        <dbReference type="RefSeq" id="XP_070433573.1"/>
    </source>
</evidence>
<evidence type="ECO:0000313" key="19">
    <source>
        <dbReference type="RefSeq" id="XP_070433578.1"/>
    </source>
</evidence>
<keyword evidence="3 11" id="KW-0479">Metal-binding</keyword>
<evidence type="ECO:0000256" key="11">
    <source>
        <dbReference type="RuleBase" id="RU004334"/>
    </source>
</evidence>
<evidence type="ECO:0000256" key="2">
    <source>
        <dbReference type="ARBA" id="ARBA00008092"/>
    </source>
</evidence>
<evidence type="ECO:0000313" key="17">
    <source>
        <dbReference type="RefSeq" id="XP_070433576.1"/>
    </source>
</evidence>
<name>A0ABM4KZF4_EQUPR</name>
<evidence type="ECO:0000313" key="18">
    <source>
        <dbReference type="RefSeq" id="XP_070433577.1"/>
    </source>
</evidence>
<dbReference type="Proteomes" id="UP001652662">
    <property type="component" value="Chromosome 15"/>
</dbReference>
<dbReference type="InterPro" id="IPR001628">
    <property type="entry name" value="Znf_hrmn_rcpt"/>
</dbReference>
<evidence type="ECO:0000313" key="14">
    <source>
        <dbReference type="Proteomes" id="UP001652662"/>
    </source>
</evidence>
<dbReference type="PANTHER" id="PTHR24082">
    <property type="entry name" value="NUCLEAR HORMONE RECEPTOR"/>
    <property type="match status" value="1"/>
</dbReference>
<keyword evidence="9 11" id="KW-0675">Receptor</keyword>
<evidence type="ECO:0000313" key="21">
    <source>
        <dbReference type="RefSeq" id="XP_070433580.1"/>
    </source>
</evidence>
<dbReference type="SUPFAM" id="SSF48508">
    <property type="entry name" value="Nuclear receptor ligand-binding domain"/>
    <property type="match status" value="1"/>
</dbReference>
<dbReference type="PRINTS" id="PR00546">
    <property type="entry name" value="THYROIDHORMR"/>
</dbReference>
<dbReference type="PROSITE" id="PS51030">
    <property type="entry name" value="NUCLEAR_REC_DBD_2"/>
    <property type="match status" value="1"/>
</dbReference>
<dbReference type="PROSITE" id="PS51843">
    <property type="entry name" value="NR_LBD"/>
    <property type="match status" value="1"/>
</dbReference>
<dbReference type="Pfam" id="PF00105">
    <property type="entry name" value="zf-C4"/>
    <property type="match status" value="1"/>
</dbReference>
<dbReference type="Pfam" id="PF00104">
    <property type="entry name" value="Hormone_recep"/>
    <property type="match status" value="1"/>
</dbReference>
<keyword evidence="6 11" id="KW-0805">Transcription regulation</keyword>
<dbReference type="InterPro" id="IPR000536">
    <property type="entry name" value="Nucl_hrmn_rcpt_lig-bd"/>
</dbReference>
<dbReference type="CDD" id="cd06961">
    <property type="entry name" value="NR_DBD_TR"/>
    <property type="match status" value="1"/>
</dbReference>
<evidence type="ECO:0000259" key="12">
    <source>
        <dbReference type="PROSITE" id="PS51030"/>
    </source>
</evidence>
<evidence type="ECO:0000256" key="3">
    <source>
        <dbReference type="ARBA" id="ARBA00022723"/>
    </source>
</evidence>
<dbReference type="InterPro" id="IPR001728">
    <property type="entry name" value="ThyrH_rcpt"/>
</dbReference>
<gene>
    <name evidence="15 16 17 18 19 20 21" type="primary">THRB</name>
</gene>
<evidence type="ECO:0000313" key="20">
    <source>
        <dbReference type="RefSeq" id="XP_070433579.1"/>
    </source>
</evidence>
<dbReference type="InterPro" id="IPR035500">
    <property type="entry name" value="NHR-like_dom_sf"/>
</dbReference>
<dbReference type="RefSeq" id="XP_070433579.1">
    <property type="nucleotide sequence ID" value="XM_070577478.1"/>
</dbReference>
<dbReference type="SUPFAM" id="SSF57716">
    <property type="entry name" value="Glucocorticoid receptor-like (DNA-binding domain)"/>
    <property type="match status" value="1"/>
</dbReference>
<dbReference type="RefSeq" id="XP_070433575.1">
    <property type="nucleotide sequence ID" value="XM_070577474.1"/>
</dbReference>
<evidence type="ECO:0000256" key="5">
    <source>
        <dbReference type="ARBA" id="ARBA00022833"/>
    </source>
</evidence>
<dbReference type="PROSITE" id="PS00031">
    <property type="entry name" value="NUCLEAR_REC_DBD_1"/>
    <property type="match status" value="1"/>
</dbReference>
<keyword evidence="8 11" id="KW-0804">Transcription</keyword>
<dbReference type="PRINTS" id="PR00047">
    <property type="entry name" value="STROIDFINGER"/>
</dbReference>
<evidence type="ECO:0000313" key="16">
    <source>
        <dbReference type="RefSeq" id="XP_070433575.1"/>
    </source>
</evidence>
<dbReference type="PANTHER" id="PTHR24082:SF210">
    <property type="entry name" value="THYROID HORMONE RECEPTOR BETA"/>
    <property type="match status" value="1"/>
</dbReference>
<protein>
    <submittedName>
        <fullName evidence="15 16">Thyroid hormone receptor beta isoform X4</fullName>
    </submittedName>
</protein>
<evidence type="ECO:0000256" key="1">
    <source>
        <dbReference type="ARBA" id="ARBA00004123"/>
    </source>
</evidence>
<evidence type="ECO:0000256" key="7">
    <source>
        <dbReference type="ARBA" id="ARBA00023125"/>
    </source>
</evidence>
<dbReference type="GeneID" id="103552288"/>
<evidence type="ECO:0000256" key="8">
    <source>
        <dbReference type="ARBA" id="ARBA00023163"/>
    </source>
</evidence>
<dbReference type="InterPro" id="IPR001723">
    <property type="entry name" value="Nuclear_hrmn_rcpt"/>
</dbReference>
<dbReference type="Gene3D" id="1.10.565.10">
    <property type="entry name" value="Retinoid X Receptor"/>
    <property type="match status" value="1"/>
</dbReference>
<dbReference type="RefSeq" id="XP_070433578.1">
    <property type="nucleotide sequence ID" value="XM_070577477.1"/>
</dbReference>
<keyword evidence="7 11" id="KW-0238">DNA-binding</keyword>
<comment type="subcellular location">
    <subcellularLocation>
        <location evidence="1 11">Nucleus</location>
    </subcellularLocation>
</comment>
<evidence type="ECO:0000256" key="6">
    <source>
        <dbReference type="ARBA" id="ARBA00023015"/>
    </source>
</evidence>
<dbReference type="RefSeq" id="XP_070433576.1">
    <property type="nucleotide sequence ID" value="XM_070577475.1"/>
</dbReference>
<feature type="domain" description="NR LBD" evidence="13">
    <location>
        <begin position="187"/>
        <end position="412"/>
    </location>
</feature>
<accession>A0ABM4KZF4</accession>
<proteinExistence type="inferred from homology"/>
<dbReference type="InterPro" id="IPR050234">
    <property type="entry name" value="Nuclear_hormone_rcpt_NR1"/>
</dbReference>
<keyword evidence="10 11" id="KW-0539">Nucleus</keyword>
<dbReference type="CDD" id="cd06935">
    <property type="entry name" value="NR_LBD_TR"/>
    <property type="match status" value="1"/>
</dbReference>
<reference evidence="15 16" key="1">
    <citation type="submission" date="2025-05" db="UniProtKB">
        <authorList>
            <consortium name="RefSeq"/>
        </authorList>
    </citation>
    <scope>IDENTIFICATION</scope>
    <source>
        <tissue evidence="15 16">Blood</tissue>
    </source>
</reference>
<keyword evidence="4 11" id="KW-0863">Zinc-finger</keyword>
<sequence length="412" mass="47475">MTPNSMTENGLPAWDKSKHCPDREHDWKLVGMSEACLQRKSHSERRSTLKNEQSSPHLIQATWTSSIFHLDHEDVNDQNVPSARSFQTEEKKCKGYIPSYLDKDELCVVCGDKATGYHYRCITCEGCKGFFRRTIQKNLHPSYSCKYEGKCVIDKVTRNQCQECRFKKCIYVGMATDLVLDDSKRLAKRKLIEENREKRRREELQKSIGHKPEPTDEEWELIKTVTEAHVATNAQGSHWKQKRKFLLPCEDQIILLKGCCMEIMSLRAAVRYDPESETLTLNGEMAVTRGQLKNGGLGVVSDAIFDLGMSLSSFNLDDTEVALLQAVLLMSSDRPGLACVERIEKYQDSFLLAFEHYINYRKHHVTHFWPKLLMKVTDLRMIGACHASRFLHMKVECPTELFPPLFLEVFED</sequence>
<keyword evidence="5 11" id="KW-0862">Zinc</keyword>
<feature type="domain" description="Nuclear receptor" evidence="12">
    <location>
        <begin position="104"/>
        <end position="181"/>
    </location>
</feature>